<dbReference type="PANTHER" id="PTHR22633:SF2">
    <property type="entry name" value="NEURONAL TYROSINE-PHOSPHORYLATED PHOSPHOINOSITIDE-3-KINASE ADAPTER 1"/>
    <property type="match status" value="1"/>
</dbReference>
<evidence type="ECO:0008006" key="7">
    <source>
        <dbReference type="Google" id="ProtNLM"/>
    </source>
</evidence>
<evidence type="ECO:0000313" key="6">
    <source>
        <dbReference type="Proteomes" id="UP000287033"/>
    </source>
</evidence>
<sequence>MGFMTMPASQEHGPHPCASGMTTRSLSLHSVGSVENGEHSCTRKPPSKPRRHPSTKLSLCPEGRSSSGDEGLGSKGEKVTQRPGLEAGDSGRRIPPLKPKRSPNTQLSVSFDEASAGRTSLPVTSGPRYTPPAEPPCGSEEEVAGEEEEGEEEPVYIEMVGDVFKEQSAADEDSDHSEAIYEEMKYPLPEDATREAKWSKFVFPKSSTSRGLSLGGPKAPYQADSRGSPHDIPPPFPNLLLHRPPLLAFPQSASQKAYKTSLALTVASQPGSKLPVLQHGDSAPTPGDAQSAGQPIPRVQKEDGLHQGVMVPSGRARSHSTPLPPQASGQHRPEKELPTSHTMKALAQSALAGRQTHLYQKAERDKPPSLSVICSSVKVTTHSLVTQASGDQKVDKELSSVQNVFCSISTASTPSRPLSSLYKMPVVHGLLEHPSLPGPGSLVWPYLPLACKRPPAYESLKPGSAQRVCPAVYHATVKTQGQDRAPAFTNICCPRSVTNPEARSSPGEASSGHGWQRNLPCSRKAQDPEGGAPGRSGTNESMDKEENASAIPLKTQGAEGCTIKGPSRSGLPQPCPMTCQRSVDSALSHRLGRSASTSGVRYPLAHLQRQCSQSRDSPSQGLQQQALREKDGKLLEVIEHKRCLCKEIKARRRPERSLCKQDSMPILPSWKKGSDSRKTGTPPCQRQHTVLWDTAI</sequence>
<feature type="domain" description="Neuronal tyrosine-phosphorylated phosphoinositide-3-kinase adapter N-terminal" evidence="3">
    <location>
        <begin position="1"/>
        <end position="338"/>
    </location>
</feature>
<dbReference type="InterPro" id="IPR026722">
    <property type="entry name" value="NYAP1/NYAP2"/>
</dbReference>
<keyword evidence="1" id="KW-0597">Phosphoprotein</keyword>
<dbReference type="InterPro" id="IPR039482">
    <property type="entry name" value="NYAP_N"/>
</dbReference>
<feature type="compositionally biased region" description="Basic residues" evidence="2">
    <location>
        <begin position="45"/>
        <end position="54"/>
    </location>
</feature>
<dbReference type="Pfam" id="PF15439">
    <property type="entry name" value="NYAP_N"/>
    <property type="match status" value="1"/>
</dbReference>
<dbReference type="AlphaFoldDB" id="A0A401RIV1"/>
<evidence type="ECO:0000259" key="4">
    <source>
        <dbReference type="Pfam" id="PF15452"/>
    </source>
</evidence>
<feature type="domain" description="Neuronal tyrosine-phosphorylated phosphoinositide-3-kinase adapter C-terminal" evidence="4">
    <location>
        <begin position="468"/>
        <end position="696"/>
    </location>
</feature>
<comment type="caution">
    <text evidence="5">The sequence shown here is derived from an EMBL/GenBank/DDBJ whole genome shotgun (WGS) entry which is preliminary data.</text>
</comment>
<dbReference type="STRING" id="137246.A0A401RIV1"/>
<dbReference type="PANTHER" id="PTHR22633">
    <property type="entry name" value="NEURONAL TYROSINE-PHOSPHORYLATED PHOSPHOINOSITIDE-3-KINASE ADAPTER 2-RELATED"/>
    <property type="match status" value="1"/>
</dbReference>
<feature type="region of interest" description="Disordered" evidence="2">
    <location>
        <begin position="272"/>
        <end position="338"/>
    </location>
</feature>
<dbReference type="GO" id="GO:0048812">
    <property type="term" value="P:neuron projection morphogenesis"/>
    <property type="evidence" value="ECO:0007669"/>
    <property type="project" value="InterPro"/>
</dbReference>
<feature type="region of interest" description="Disordered" evidence="2">
    <location>
        <begin position="1"/>
        <end position="178"/>
    </location>
</feature>
<protein>
    <recommendedName>
        <fullName evidence="7">Neuronal tyrosine-phosphorylated phosphoinositide-3-kinase adapter N-terminal domain-containing protein</fullName>
    </recommendedName>
</protein>
<dbReference type="InterPro" id="IPR029353">
    <property type="entry name" value="NYAP_C"/>
</dbReference>
<proteinExistence type="predicted"/>
<evidence type="ECO:0000256" key="1">
    <source>
        <dbReference type="ARBA" id="ARBA00022553"/>
    </source>
</evidence>
<dbReference type="Pfam" id="PF15452">
    <property type="entry name" value="NYAP_C"/>
    <property type="match status" value="1"/>
</dbReference>
<dbReference type="Proteomes" id="UP000287033">
    <property type="component" value="Unassembled WGS sequence"/>
</dbReference>
<dbReference type="GO" id="GO:0043491">
    <property type="term" value="P:phosphatidylinositol 3-kinase/protein kinase B signal transduction"/>
    <property type="evidence" value="ECO:0007669"/>
    <property type="project" value="InterPro"/>
</dbReference>
<dbReference type="OrthoDB" id="9832999at2759"/>
<reference evidence="5 6" key="1">
    <citation type="journal article" date="2018" name="Nat. Ecol. Evol.">
        <title>Shark genomes provide insights into elasmobranch evolution and the origin of vertebrates.</title>
        <authorList>
            <person name="Hara Y"/>
            <person name="Yamaguchi K"/>
            <person name="Onimaru K"/>
            <person name="Kadota M"/>
            <person name="Koyanagi M"/>
            <person name="Keeley SD"/>
            <person name="Tatsumi K"/>
            <person name="Tanaka K"/>
            <person name="Motone F"/>
            <person name="Kageyama Y"/>
            <person name="Nozu R"/>
            <person name="Adachi N"/>
            <person name="Nishimura O"/>
            <person name="Nakagawa R"/>
            <person name="Tanegashima C"/>
            <person name="Kiyatake I"/>
            <person name="Matsumoto R"/>
            <person name="Murakumo K"/>
            <person name="Nishida K"/>
            <person name="Terakita A"/>
            <person name="Kuratani S"/>
            <person name="Sato K"/>
            <person name="Hyodo S Kuraku.S."/>
        </authorList>
    </citation>
    <scope>NUCLEOTIDE SEQUENCE [LARGE SCALE GENOMIC DNA]</scope>
</reference>
<evidence type="ECO:0000313" key="5">
    <source>
        <dbReference type="EMBL" id="GCC18108.1"/>
    </source>
</evidence>
<feature type="region of interest" description="Disordered" evidence="2">
    <location>
        <begin position="206"/>
        <end position="239"/>
    </location>
</feature>
<feature type="region of interest" description="Disordered" evidence="2">
    <location>
        <begin position="499"/>
        <end position="576"/>
    </location>
</feature>
<name>A0A401RIV1_CHIPU</name>
<keyword evidence="6" id="KW-1185">Reference proteome</keyword>
<organism evidence="5 6">
    <name type="scientific">Chiloscyllium punctatum</name>
    <name type="common">Brownbanded bambooshark</name>
    <name type="synonym">Hemiscyllium punctatum</name>
    <dbReference type="NCBI Taxonomy" id="137246"/>
    <lineage>
        <taxon>Eukaryota</taxon>
        <taxon>Metazoa</taxon>
        <taxon>Chordata</taxon>
        <taxon>Craniata</taxon>
        <taxon>Vertebrata</taxon>
        <taxon>Chondrichthyes</taxon>
        <taxon>Elasmobranchii</taxon>
        <taxon>Galeomorphii</taxon>
        <taxon>Galeoidea</taxon>
        <taxon>Orectolobiformes</taxon>
        <taxon>Hemiscylliidae</taxon>
        <taxon>Chiloscyllium</taxon>
    </lineage>
</organism>
<dbReference type="EMBL" id="BEZZ01002861">
    <property type="protein sequence ID" value="GCC18108.1"/>
    <property type="molecule type" value="Genomic_DNA"/>
</dbReference>
<accession>A0A401RIV1</accession>
<evidence type="ECO:0000256" key="2">
    <source>
        <dbReference type="SAM" id="MobiDB-lite"/>
    </source>
</evidence>
<feature type="compositionally biased region" description="Polar residues" evidence="2">
    <location>
        <begin position="20"/>
        <end position="30"/>
    </location>
</feature>
<gene>
    <name evidence="5" type="ORF">chiPu_0020725</name>
</gene>
<dbReference type="OMA" id="MICPKAV"/>
<feature type="compositionally biased region" description="Acidic residues" evidence="2">
    <location>
        <begin position="139"/>
        <end position="155"/>
    </location>
</feature>
<evidence type="ECO:0000259" key="3">
    <source>
        <dbReference type="Pfam" id="PF15439"/>
    </source>
</evidence>